<feature type="transmembrane region" description="Helical" evidence="6">
    <location>
        <begin position="150"/>
        <end position="174"/>
    </location>
</feature>
<evidence type="ECO:0000256" key="3">
    <source>
        <dbReference type="ARBA" id="ARBA00022989"/>
    </source>
</evidence>
<evidence type="ECO:0000313" key="9">
    <source>
        <dbReference type="Proteomes" id="UP000621454"/>
    </source>
</evidence>
<reference evidence="8" key="1">
    <citation type="journal article" date="2014" name="Int. J. Syst. Evol. Microbiol.">
        <title>Complete genome sequence of Corynebacterium casei LMG S-19264T (=DSM 44701T), isolated from a smear-ripened cheese.</title>
        <authorList>
            <consortium name="US DOE Joint Genome Institute (JGI-PGF)"/>
            <person name="Walter F."/>
            <person name="Albersmeier A."/>
            <person name="Kalinowski J."/>
            <person name="Ruckert C."/>
        </authorList>
    </citation>
    <scope>NUCLEOTIDE SEQUENCE</scope>
    <source>
        <strain evidence="8">CGMCC 1.12827</strain>
    </source>
</reference>
<comment type="caution">
    <text evidence="8">The sequence shown here is derived from an EMBL/GenBank/DDBJ whole genome shotgun (WGS) entry which is preliminary data.</text>
</comment>
<dbReference type="PANTHER" id="PTHR43229:SF6">
    <property type="entry name" value="ABC-TYPE MULTIDRUG TRANSPORT SYSTEM, PERMEASE COMPONENT"/>
    <property type="match status" value="1"/>
</dbReference>
<sequence length="270" mass="28753">MVAIPTTTQSRRGLFARGPLRGFSPTYVATDIRRVTRNRRAMIFSVALPTLMYIIFGSTQGYSKDMIGHANVAAYVMVHMAVYGAIIVTTTNAAAVALEQQAGWTRTLRLTPLSPLGYITTKAAVALAVAVLPLLLLSVVGVATGAKAPVGIWIGSVVLGWLGSAVFAAFGLALGSAFRSEAAMQAAGGILTLLAFAGNVFVPLTGAMFTFSQFTPMYGVNAVATYPLTNGWSSQHEYAPLWVGLLNMVVWAIIFSVAAAYFYRRSTDRQ</sequence>
<keyword evidence="4 6" id="KW-0472">Membrane</keyword>
<dbReference type="InterPro" id="IPR000412">
    <property type="entry name" value="ABC_2_transport"/>
</dbReference>
<dbReference type="Pfam" id="PF01061">
    <property type="entry name" value="ABC2_membrane"/>
    <property type="match status" value="1"/>
</dbReference>
<dbReference type="GO" id="GO:0046677">
    <property type="term" value="P:response to antibiotic"/>
    <property type="evidence" value="ECO:0007669"/>
    <property type="project" value="UniProtKB-KW"/>
</dbReference>
<gene>
    <name evidence="8" type="ORF">GCM10011489_25980</name>
</gene>
<dbReference type="PANTHER" id="PTHR43229">
    <property type="entry name" value="NODULATION PROTEIN J"/>
    <property type="match status" value="1"/>
</dbReference>
<dbReference type="AlphaFoldDB" id="A0A916TB23"/>
<dbReference type="GO" id="GO:0043190">
    <property type="term" value="C:ATP-binding cassette (ABC) transporter complex"/>
    <property type="evidence" value="ECO:0007669"/>
    <property type="project" value="InterPro"/>
</dbReference>
<dbReference type="Proteomes" id="UP000621454">
    <property type="component" value="Unassembled WGS sequence"/>
</dbReference>
<dbReference type="InterPro" id="IPR051784">
    <property type="entry name" value="Nod_factor_ABC_transporter"/>
</dbReference>
<organism evidence="8 9">
    <name type="scientific">Gordonia jinhuaensis</name>
    <dbReference type="NCBI Taxonomy" id="1517702"/>
    <lineage>
        <taxon>Bacteria</taxon>
        <taxon>Bacillati</taxon>
        <taxon>Actinomycetota</taxon>
        <taxon>Actinomycetes</taxon>
        <taxon>Mycobacteriales</taxon>
        <taxon>Gordoniaceae</taxon>
        <taxon>Gordonia</taxon>
    </lineage>
</organism>
<feature type="transmembrane region" description="Helical" evidence="6">
    <location>
        <begin position="41"/>
        <end position="60"/>
    </location>
</feature>
<evidence type="ECO:0000313" key="8">
    <source>
        <dbReference type="EMBL" id="GGB36928.1"/>
    </source>
</evidence>
<feature type="transmembrane region" description="Helical" evidence="6">
    <location>
        <begin position="186"/>
        <end position="211"/>
    </location>
</feature>
<keyword evidence="2 6" id="KW-0812">Transmembrane</keyword>
<dbReference type="InterPro" id="IPR013525">
    <property type="entry name" value="ABC2_TM"/>
</dbReference>
<feature type="domain" description="ABC-2 type transporter transmembrane" evidence="7">
    <location>
        <begin position="31"/>
        <end position="205"/>
    </location>
</feature>
<name>A0A916TB23_9ACTN</name>
<dbReference type="PIRSF" id="PIRSF006648">
    <property type="entry name" value="DrrB"/>
    <property type="match status" value="1"/>
</dbReference>
<dbReference type="EMBL" id="BMGC01000019">
    <property type="protein sequence ID" value="GGB36928.1"/>
    <property type="molecule type" value="Genomic_DNA"/>
</dbReference>
<comment type="subcellular location">
    <subcellularLocation>
        <location evidence="1">Membrane</location>
        <topology evidence="1">Multi-pass membrane protein</topology>
    </subcellularLocation>
</comment>
<dbReference type="RefSeq" id="WP_188587017.1">
    <property type="nucleotide sequence ID" value="NZ_BMGC01000019.1"/>
</dbReference>
<feature type="transmembrane region" description="Helical" evidence="6">
    <location>
        <begin position="241"/>
        <end position="263"/>
    </location>
</feature>
<keyword evidence="5" id="KW-0046">Antibiotic resistance</keyword>
<proteinExistence type="predicted"/>
<feature type="transmembrane region" description="Helical" evidence="6">
    <location>
        <begin position="119"/>
        <end position="144"/>
    </location>
</feature>
<evidence type="ECO:0000256" key="5">
    <source>
        <dbReference type="ARBA" id="ARBA00023251"/>
    </source>
</evidence>
<evidence type="ECO:0000259" key="7">
    <source>
        <dbReference type="Pfam" id="PF01061"/>
    </source>
</evidence>
<accession>A0A916TB23</accession>
<keyword evidence="3 6" id="KW-1133">Transmembrane helix</keyword>
<evidence type="ECO:0000256" key="2">
    <source>
        <dbReference type="ARBA" id="ARBA00022692"/>
    </source>
</evidence>
<evidence type="ECO:0000256" key="4">
    <source>
        <dbReference type="ARBA" id="ARBA00023136"/>
    </source>
</evidence>
<feature type="transmembrane region" description="Helical" evidence="6">
    <location>
        <begin position="72"/>
        <end position="98"/>
    </location>
</feature>
<keyword evidence="9" id="KW-1185">Reference proteome</keyword>
<protein>
    <recommendedName>
        <fullName evidence="7">ABC-2 type transporter transmembrane domain-containing protein</fullName>
    </recommendedName>
</protein>
<reference evidence="8" key="2">
    <citation type="submission" date="2020-09" db="EMBL/GenBank/DDBJ databases">
        <authorList>
            <person name="Sun Q."/>
            <person name="Zhou Y."/>
        </authorList>
    </citation>
    <scope>NUCLEOTIDE SEQUENCE</scope>
    <source>
        <strain evidence="8">CGMCC 1.12827</strain>
    </source>
</reference>
<evidence type="ECO:0000256" key="1">
    <source>
        <dbReference type="ARBA" id="ARBA00004141"/>
    </source>
</evidence>
<dbReference type="GO" id="GO:0140359">
    <property type="term" value="F:ABC-type transporter activity"/>
    <property type="evidence" value="ECO:0007669"/>
    <property type="project" value="InterPro"/>
</dbReference>
<evidence type="ECO:0000256" key="6">
    <source>
        <dbReference type="SAM" id="Phobius"/>
    </source>
</evidence>